<accession>A0A6A4GXZ5</accession>
<dbReference type="GO" id="GO:0003684">
    <property type="term" value="F:damaged DNA binding"/>
    <property type="evidence" value="ECO:0007669"/>
    <property type="project" value="TreeGrafter"/>
</dbReference>
<feature type="compositionally biased region" description="Basic and acidic residues" evidence="5">
    <location>
        <begin position="528"/>
        <end position="567"/>
    </location>
</feature>
<sequence>MENETFSSATHRQRDKIIQQKHEDEIHRFTILLDKQKYINSELRNSLFDIKNRTKTLVQTLGFPDLMGAQVYLDAQRSKGQAVDYKERFGKIEKLENELKEAKMFNQKIEARERELEEENTALRRARDESSSAYRQLAKEYKNLEEKHHDSVKAHEAASLRREKDGAQWRSFKQWILCAAEIAQFQQYDNQYGFTGREKAKELFKIVAGKKYKLSQLDTLDDEQLFSVCEQDMKEFQLPSCPAALNQAGEPPLNSSSKVNQPLEGQSILNPDSVLPPRKLVRSYAMNNTPASPVGGDPNSTHSTVVDEGRANITLVVPHSRTEDESQAVLMPPLPPSVASPKPAVAIAPDSQTEDESQAPPLPSTAGRPKPTVLAPDSETEDDSQSFRLSQLNTRPAPKSAYSTRIPLTFNPVVSSAPAGPSGSRRPLPLFDSACSPIPAKPTPASYFDADQAESSRRVEVDQYPRRLSQSRRPASPEPTYDDEPPRKYRRSSEGNRVPSVSPVDAKIVTPRQRRPSLGSRRNRSRSRARDGEREWDKENTSARINRDSDRWRSDGEREGERITDKKGKGKAAVSTTKGTLDDYLMYKGRGRYGKGKEKEKDRGAENTTINELYAIEPSRNGGLDFAYDEVVRGKEKRKRLLGADCDDCREYYRAIGPMPPRLQQPLWKSPVKDSSVSPCRRHGHGHGHQHTSAKRRIHDDDDDDASIFYTPSRGTTATTKRARDRSPTRDRRASRNDIDMHKQNISRHRAAWARGTTPPGYWDIGFPDTQMAEDINERAREMHQRKMETVEREAARGGGIEGDEKAS</sequence>
<dbReference type="PANTHER" id="PTHR15107">
    <property type="entry name" value="RETINOBLASTOMA BINDING PROTEIN 8"/>
    <property type="match status" value="1"/>
</dbReference>
<evidence type="ECO:0000256" key="1">
    <source>
        <dbReference type="ARBA" id="ARBA00004123"/>
    </source>
</evidence>
<keyword evidence="2" id="KW-0227">DNA damage</keyword>
<reference evidence="7" key="1">
    <citation type="journal article" date="2019" name="Environ. Microbiol.">
        <title>Fungal ecological strategies reflected in gene transcription - a case study of two litter decomposers.</title>
        <authorList>
            <person name="Barbi F."/>
            <person name="Kohler A."/>
            <person name="Barry K."/>
            <person name="Baskaran P."/>
            <person name="Daum C."/>
            <person name="Fauchery L."/>
            <person name="Ihrmark K."/>
            <person name="Kuo A."/>
            <person name="LaButti K."/>
            <person name="Lipzen A."/>
            <person name="Morin E."/>
            <person name="Grigoriev I.V."/>
            <person name="Henrissat B."/>
            <person name="Lindahl B."/>
            <person name="Martin F."/>
        </authorList>
    </citation>
    <scope>NUCLEOTIDE SEQUENCE</scope>
    <source>
        <strain evidence="7">JB14</strain>
    </source>
</reference>
<evidence type="ECO:0000256" key="4">
    <source>
        <dbReference type="SAM" id="Coils"/>
    </source>
</evidence>
<feature type="region of interest" description="Disordered" evidence="5">
    <location>
        <begin position="321"/>
        <end position="576"/>
    </location>
</feature>
<dbReference type="Pfam" id="PF08573">
    <property type="entry name" value="SAE2"/>
    <property type="match status" value="1"/>
</dbReference>
<feature type="compositionally biased region" description="Basic residues" evidence="5">
    <location>
        <begin position="680"/>
        <end position="697"/>
    </location>
</feature>
<feature type="region of interest" description="Disordered" evidence="5">
    <location>
        <begin position="783"/>
        <end position="808"/>
    </location>
</feature>
<organism evidence="7 8">
    <name type="scientific">Gymnopus androsaceus JB14</name>
    <dbReference type="NCBI Taxonomy" id="1447944"/>
    <lineage>
        <taxon>Eukaryota</taxon>
        <taxon>Fungi</taxon>
        <taxon>Dikarya</taxon>
        <taxon>Basidiomycota</taxon>
        <taxon>Agaricomycotina</taxon>
        <taxon>Agaricomycetes</taxon>
        <taxon>Agaricomycetidae</taxon>
        <taxon>Agaricales</taxon>
        <taxon>Marasmiineae</taxon>
        <taxon>Omphalotaceae</taxon>
        <taxon>Gymnopus</taxon>
    </lineage>
</organism>
<dbReference type="PANTHER" id="PTHR15107:SF0">
    <property type="entry name" value="DNA ENDONUCLEASE ACTIVATOR CTP1 C-TERMINAL DOMAIN-CONTAINING PROTEIN"/>
    <property type="match status" value="1"/>
</dbReference>
<protein>
    <recommendedName>
        <fullName evidence="6">DNA endonuclease activator Ctp1 C-terminal domain-containing protein</fullName>
    </recommendedName>
</protein>
<feature type="compositionally biased region" description="Basic and acidic residues" evidence="5">
    <location>
        <begin position="783"/>
        <end position="796"/>
    </location>
</feature>
<dbReference type="GO" id="GO:0005634">
    <property type="term" value="C:nucleus"/>
    <property type="evidence" value="ECO:0007669"/>
    <property type="project" value="UniProtKB-SubCell"/>
</dbReference>
<evidence type="ECO:0000256" key="2">
    <source>
        <dbReference type="ARBA" id="ARBA00022763"/>
    </source>
</evidence>
<keyword evidence="3" id="KW-0539">Nucleus</keyword>
<dbReference type="GO" id="GO:0010792">
    <property type="term" value="P:DNA double-strand break processing involved in repair via single-strand annealing"/>
    <property type="evidence" value="ECO:0007669"/>
    <property type="project" value="TreeGrafter"/>
</dbReference>
<name>A0A6A4GXZ5_9AGAR</name>
<evidence type="ECO:0000256" key="3">
    <source>
        <dbReference type="ARBA" id="ARBA00023242"/>
    </source>
</evidence>
<dbReference type="Proteomes" id="UP000799118">
    <property type="component" value="Unassembled WGS sequence"/>
</dbReference>
<feature type="compositionally biased region" description="Basic and acidic residues" evidence="5">
    <location>
        <begin position="484"/>
        <end position="494"/>
    </location>
</feature>
<proteinExistence type="predicted"/>
<evidence type="ECO:0000259" key="6">
    <source>
        <dbReference type="Pfam" id="PF08573"/>
    </source>
</evidence>
<evidence type="ECO:0000256" key="5">
    <source>
        <dbReference type="SAM" id="MobiDB-lite"/>
    </source>
</evidence>
<evidence type="ECO:0000313" key="8">
    <source>
        <dbReference type="Proteomes" id="UP000799118"/>
    </source>
</evidence>
<dbReference type="InterPro" id="IPR013882">
    <property type="entry name" value="Ctp1_C"/>
</dbReference>
<dbReference type="InterPro" id="IPR033316">
    <property type="entry name" value="RBBP8-like"/>
</dbReference>
<feature type="compositionally biased region" description="Basic and acidic residues" evidence="5">
    <location>
        <begin position="725"/>
        <end position="738"/>
    </location>
</feature>
<feature type="domain" description="DNA endonuclease activator Ctp1 C-terminal" evidence="6">
    <location>
        <begin position="627"/>
        <end position="771"/>
    </location>
</feature>
<keyword evidence="8" id="KW-1185">Reference proteome</keyword>
<feature type="compositionally biased region" description="Basic and acidic residues" evidence="5">
    <location>
        <begin position="454"/>
        <end position="465"/>
    </location>
</feature>
<dbReference type="OrthoDB" id="5801062at2759"/>
<dbReference type="EMBL" id="ML769662">
    <property type="protein sequence ID" value="KAE9390326.1"/>
    <property type="molecule type" value="Genomic_DNA"/>
</dbReference>
<feature type="region of interest" description="Disordered" evidence="5">
    <location>
        <begin position="664"/>
        <end position="738"/>
    </location>
</feature>
<comment type="subcellular location">
    <subcellularLocation>
        <location evidence="1">Nucleus</location>
    </subcellularLocation>
</comment>
<dbReference type="AlphaFoldDB" id="A0A6A4GXZ5"/>
<gene>
    <name evidence="7" type="ORF">BT96DRAFT_980343</name>
</gene>
<keyword evidence="4" id="KW-0175">Coiled coil</keyword>
<evidence type="ECO:0000313" key="7">
    <source>
        <dbReference type="EMBL" id="KAE9390326.1"/>
    </source>
</evidence>
<feature type="coiled-coil region" evidence="4">
    <location>
        <begin position="92"/>
        <end position="154"/>
    </location>
</feature>
<feature type="compositionally biased region" description="Low complexity" evidence="5">
    <location>
        <begin position="339"/>
        <end position="349"/>
    </location>
</feature>